<dbReference type="InterPro" id="IPR021858">
    <property type="entry name" value="Fun_TF"/>
</dbReference>
<evidence type="ECO:0000256" key="2">
    <source>
        <dbReference type="SAM" id="MobiDB-lite"/>
    </source>
</evidence>
<dbReference type="GO" id="GO:0000981">
    <property type="term" value="F:DNA-binding transcription factor activity, RNA polymerase II-specific"/>
    <property type="evidence" value="ECO:0007669"/>
    <property type="project" value="InterPro"/>
</dbReference>
<dbReference type="PROSITE" id="PS00463">
    <property type="entry name" value="ZN2_CY6_FUNGAL_1"/>
    <property type="match status" value="1"/>
</dbReference>
<feature type="region of interest" description="Disordered" evidence="2">
    <location>
        <begin position="65"/>
        <end position="129"/>
    </location>
</feature>
<evidence type="ECO:0000256" key="1">
    <source>
        <dbReference type="ARBA" id="ARBA00023242"/>
    </source>
</evidence>
<evidence type="ECO:0000259" key="3">
    <source>
        <dbReference type="PROSITE" id="PS50048"/>
    </source>
</evidence>
<dbReference type="InterPro" id="IPR036864">
    <property type="entry name" value="Zn2-C6_fun-type_DNA-bd_sf"/>
</dbReference>
<dbReference type="GO" id="GO:0008270">
    <property type="term" value="F:zinc ion binding"/>
    <property type="evidence" value="ECO:0007669"/>
    <property type="project" value="InterPro"/>
</dbReference>
<proteinExistence type="predicted"/>
<dbReference type="PANTHER" id="PTHR38791:SF5">
    <property type="entry name" value="TRANSCRIPTION FACTOR DBAG-RELATED"/>
    <property type="match status" value="1"/>
</dbReference>
<dbReference type="SUPFAM" id="SSF57701">
    <property type="entry name" value="Zn2/Cys6 DNA-binding domain"/>
    <property type="match status" value="1"/>
</dbReference>
<keyword evidence="5" id="KW-1185">Reference proteome</keyword>
<dbReference type="Proteomes" id="UP001321760">
    <property type="component" value="Unassembled WGS sequence"/>
</dbReference>
<feature type="compositionally biased region" description="Low complexity" evidence="2">
    <location>
        <begin position="513"/>
        <end position="522"/>
    </location>
</feature>
<reference evidence="4" key="1">
    <citation type="journal article" date="2023" name="Mol. Phylogenet. Evol.">
        <title>Genome-scale phylogeny and comparative genomics of the fungal order Sordariales.</title>
        <authorList>
            <person name="Hensen N."/>
            <person name="Bonometti L."/>
            <person name="Westerberg I."/>
            <person name="Brannstrom I.O."/>
            <person name="Guillou S."/>
            <person name="Cros-Aarteil S."/>
            <person name="Calhoun S."/>
            <person name="Haridas S."/>
            <person name="Kuo A."/>
            <person name="Mondo S."/>
            <person name="Pangilinan J."/>
            <person name="Riley R."/>
            <person name="LaButti K."/>
            <person name="Andreopoulos B."/>
            <person name="Lipzen A."/>
            <person name="Chen C."/>
            <person name="Yan M."/>
            <person name="Daum C."/>
            <person name="Ng V."/>
            <person name="Clum A."/>
            <person name="Steindorff A."/>
            <person name="Ohm R.A."/>
            <person name="Martin F."/>
            <person name="Silar P."/>
            <person name="Natvig D.O."/>
            <person name="Lalanne C."/>
            <person name="Gautier V."/>
            <person name="Ament-Velasquez S.L."/>
            <person name="Kruys A."/>
            <person name="Hutchinson M.I."/>
            <person name="Powell A.J."/>
            <person name="Barry K."/>
            <person name="Miller A.N."/>
            <person name="Grigoriev I.V."/>
            <person name="Debuchy R."/>
            <person name="Gladieux P."/>
            <person name="Hiltunen Thoren M."/>
            <person name="Johannesson H."/>
        </authorList>
    </citation>
    <scope>NUCLEOTIDE SEQUENCE</scope>
    <source>
        <strain evidence="4">PSN243</strain>
    </source>
</reference>
<dbReference type="InterPro" id="IPR053175">
    <property type="entry name" value="DHMBA_Reg_Transcription_Factor"/>
</dbReference>
<gene>
    <name evidence="4" type="ORF">QBC34DRAFT_6956</name>
</gene>
<reference evidence="4" key="2">
    <citation type="submission" date="2023-05" db="EMBL/GenBank/DDBJ databases">
        <authorList>
            <consortium name="Lawrence Berkeley National Laboratory"/>
            <person name="Steindorff A."/>
            <person name="Hensen N."/>
            <person name="Bonometti L."/>
            <person name="Westerberg I."/>
            <person name="Brannstrom I.O."/>
            <person name="Guillou S."/>
            <person name="Cros-Aarteil S."/>
            <person name="Calhoun S."/>
            <person name="Haridas S."/>
            <person name="Kuo A."/>
            <person name="Mondo S."/>
            <person name="Pangilinan J."/>
            <person name="Riley R."/>
            <person name="Labutti K."/>
            <person name="Andreopoulos B."/>
            <person name="Lipzen A."/>
            <person name="Chen C."/>
            <person name="Yanf M."/>
            <person name="Daum C."/>
            <person name="Ng V."/>
            <person name="Clum A."/>
            <person name="Ohm R."/>
            <person name="Martin F."/>
            <person name="Silar P."/>
            <person name="Natvig D."/>
            <person name="Lalanne C."/>
            <person name="Gautier V."/>
            <person name="Ament-Velasquez S.L."/>
            <person name="Kruys A."/>
            <person name="Hutchinson M.I."/>
            <person name="Powell A.J."/>
            <person name="Barry K."/>
            <person name="Miller A.N."/>
            <person name="Grigoriev I.V."/>
            <person name="Debuchy R."/>
            <person name="Gladieux P."/>
            <person name="Thoren M.H."/>
            <person name="Johannesson H."/>
        </authorList>
    </citation>
    <scope>NUCLEOTIDE SEQUENCE</scope>
    <source>
        <strain evidence="4">PSN243</strain>
    </source>
</reference>
<feature type="region of interest" description="Disordered" evidence="2">
    <location>
        <begin position="494"/>
        <end position="529"/>
    </location>
</feature>
<sequence length="664" mass="74369">MVYCGKPSKGCSHCRERKIRCDQREPGCGQCEKRQQDCPGYRNLVDLMFRDESSHVIKKAKAKAKRKGHLIVEPGSSPDSRNRLSLTPEPRGKALSLVVPRSRPLTPSSPGQLSVSSQDDSNSIMSPESGSWPVTPAVALLYNLAPTCQEQGTAYFFSRYVTMDETACHQRFDFLYDVWKPVSSVPDREVDCVLASMTAVGLMGLASLTQSRDMMEAAQKSYGTALRLMNHALADPVEAVKDTTMLCVLILGVFEMMTENMPRERTVEAFQEHVNGAAALAIMRGPDQFKTSAGRRMFSMLCQRVVISCIQKAMPVPQSLQDLFHEMTKAQDVEDPSAWITTMMFEVLQIRHDIKRGVLVDPTLIVEKLLVIEEQYDELVKHVPPSWHYRTFKLSRHHPAVFGGFFHLYPSLGHATIWNSLRTTRILILETILSQIYLQSETYPPTLCSDRYVDEFAKAKRKLRHILQDTIASVPQHLGLVNPTDGSIEGLTPMAPPISSVEVRETPSPPTSPSTRSDSVSSAGFSIPELKGHPNGLTILDVTGARDPEENAHRFMLLASATSTVVWPLFMVGMSSACTYETKSYIIDRLRTLYMETGIRQADSVANLLLEHETASEWLDAPLRPGPYQHTLALPPMMKFEEYDLQLEGLQLERERAEVDWLLA</sequence>
<dbReference type="Pfam" id="PF11951">
    <property type="entry name" value="Fungal_trans_2"/>
    <property type="match status" value="1"/>
</dbReference>
<dbReference type="PROSITE" id="PS50048">
    <property type="entry name" value="ZN2_CY6_FUNGAL_2"/>
    <property type="match status" value="1"/>
</dbReference>
<dbReference type="AlphaFoldDB" id="A0AAV9H6K7"/>
<organism evidence="4 5">
    <name type="scientific">Podospora aff. communis PSN243</name>
    <dbReference type="NCBI Taxonomy" id="3040156"/>
    <lineage>
        <taxon>Eukaryota</taxon>
        <taxon>Fungi</taxon>
        <taxon>Dikarya</taxon>
        <taxon>Ascomycota</taxon>
        <taxon>Pezizomycotina</taxon>
        <taxon>Sordariomycetes</taxon>
        <taxon>Sordariomycetidae</taxon>
        <taxon>Sordariales</taxon>
        <taxon>Podosporaceae</taxon>
        <taxon>Podospora</taxon>
    </lineage>
</organism>
<keyword evidence="1" id="KW-0539">Nucleus</keyword>
<feature type="domain" description="Zn(2)-C6 fungal-type" evidence="3">
    <location>
        <begin position="10"/>
        <end position="38"/>
    </location>
</feature>
<dbReference type="SMART" id="SM00066">
    <property type="entry name" value="GAL4"/>
    <property type="match status" value="1"/>
</dbReference>
<dbReference type="CDD" id="cd00067">
    <property type="entry name" value="GAL4"/>
    <property type="match status" value="1"/>
</dbReference>
<evidence type="ECO:0000313" key="4">
    <source>
        <dbReference type="EMBL" id="KAK4456027.1"/>
    </source>
</evidence>
<protein>
    <submittedName>
        <fullName evidence="4">Sterol uptake control protein 2</fullName>
    </submittedName>
</protein>
<dbReference type="InterPro" id="IPR001138">
    <property type="entry name" value="Zn2Cys6_DnaBD"/>
</dbReference>
<comment type="caution">
    <text evidence="4">The sequence shown here is derived from an EMBL/GenBank/DDBJ whole genome shotgun (WGS) entry which is preliminary data.</text>
</comment>
<dbReference type="EMBL" id="MU865913">
    <property type="protein sequence ID" value="KAK4456027.1"/>
    <property type="molecule type" value="Genomic_DNA"/>
</dbReference>
<name>A0AAV9H6K7_9PEZI</name>
<accession>A0AAV9H6K7</accession>
<evidence type="ECO:0000313" key="5">
    <source>
        <dbReference type="Proteomes" id="UP001321760"/>
    </source>
</evidence>
<feature type="compositionally biased region" description="Polar residues" evidence="2">
    <location>
        <begin position="105"/>
        <end position="129"/>
    </location>
</feature>
<dbReference type="PANTHER" id="PTHR38791">
    <property type="entry name" value="ZN(II)2CYS6 TRANSCRIPTION FACTOR (EUROFUNG)-RELATED-RELATED"/>
    <property type="match status" value="1"/>
</dbReference>
<dbReference type="Gene3D" id="4.10.240.10">
    <property type="entry name" value="Zn(2)-C6 fungal-type DNA-binding domain"/>
    <property type="match status" value="1"/>
</dbReference>
<dbReference type="Pfam" id="PF00172">
    <property type="entry name" value="Zn_clus"/>
    <property type="match status" value="1"/>
</dbReference>